<protein>
    <recommendedName>
        <fullName evidence="4">Phosphoribosylglycinamide formyltransferase</fullName>
        <ecNumber evidence="4">2.1.2.2</ecNumber>
    </recommendedName>
    <alternativeName>
        <fullName evidence="4">5'-phosphoribosylglycinamide transformylase</fullName>
    </alternativeName>
    <alternativeName>
        <fullName evidence="4">GAR transformylase</fullName>
        <shortName evidence="4">GART</shortName>
    </alternativeName>
</protein>
<dbReference type="NCBIfam" id="TIGR00639">
    <property type="entry name" value="PurN"/>
    <property type="match status" value="1"/>
</dbReference>
<dbReference type="Proteomes" id="UP000886069">
    <property type="component" value="Unassembled WGS sequence"/>
</dbReference>
<dbReference type="Pfam" id="PF00551">
    <property type="entry name" value="Formyl_trans_N"/>
    <property type="match status" value="1"/>
</dbReference>
<evidence type="ECO:0000256" key="3">
    <source>
        <dbReference type="ARBA" id="ARBA00022755"/>
    </source>
</evidence>
<feature type="binding site" evidence="4">
    <location>
        <begin position="15"/>
        <end position="17"/>
    </location>
    <ligand>
        <name>N(1)-(5-phospho-beta-D-ribosyl)glycinamide</name>
        <dbReference type="ChEBI" id="CHEBI:143788"/>
    </ligand>
</feature>
<evidence type="ECO:0000256" key="1">
    <source>
        <dbReference type="ARBA" id="ARBA00005054"/>
    </source>
</evidence>
<evidence type="ECO:0000259" key="5">
    <source>
        <dbReference type="Pfam" id="PF00551"/>
    </source>
</evidence>
<dbReference type="EMBL" id="DSEC01000258">
    <property type="protein sequence ID" value="HER43542.1"/>
    <property type="molecule type" value="Genomic_DNA"/>
</dbReference>
<organism evidence="6">
    <name type="scientific">Eiseniibacteriota bacterium</name>
    <dbReference type="NCBI Taxonomy" id="2212470"/>
    <lineage>
        <taxon>Bacteria</taxon>
        <taxon>Candidatus Eiseniibacteriota</taxon>
    </lineage>
</organism>
<keyword evidence="3 4" id="KW-0658">Purine biosynthesis</keyword>
<dbReference type="HAMAP" id="MF_01930">
    <property type="entry name" value="PurN"/>
    <property type="match status" value="1"/>
</dbReference>
<dbReference type="EC" id="2.1.2.2" evidence="4"/>
<dbReference type="PANTHER" id="PTHR43369:SF2">
    <property type="entry name" value="PHOSPHORIBOSYLGLYCINAMIDE FORMYLTRANSFERASE"/>
    <property type="match status" value="1"/>
</dbReference>
<comment type="catalytic activity">
    <reaction evidence="4">
        <text>N(1)-(5-phospho-beta-D-ribosyl)glycinamide + (6R)-10-formyltetrahydrofolate = N(2)-formyl-N(1)-(5-phospho-beta-D-ribosyl)glycinamide + (6S)-5,6,7,8-tetrahydrofolate + H(+)</text>
        <dbReference type="Rhea" id="RHEA:15053"/>
        <dbReference type="ChEBI" id="CHEBI:15378"/>
        <dbReference type="ChEBI" id="CHEBI:57453"/>
        <dbReference type="ChEBI" id="CHEBI:143788"/>
        <dbReference type="ChEBI" id="CHEBI:147286"/>
        <dbReference type="ChEBI" id="CHEBI:195366"/>
        <dbReference type="EC" id="2.1.2.2"/>
    </reaction>
</comment>
<evidence type="ECO:0000256" key="2">
    <source>
        <dbReference type="ARBA" id="ARBA00022679"/>
    </source>
</evidence>
<name>A0A7V2AUK0_UNCEI</name>
<dbReference type="Gene3D" id="3.40.50.170">
    <property type="entry name" value="Formyl transferase, N-terminal domain"/>
    <property type="match status" value="1"/>
</dbReference>
<dbReference type="CDD" id="cd08645">
    <property type="entry name" value="FMT_core_GART"/>
    <property type="match status" value="1"/>
</dbReference>
<dbReference type="InterPro" id="IPR036477">
    <property type="entry name" value="Formyl_transf_N_sf"/>
</dbReference>
<dbReference type="GO" id="GO:0004644">
    <property type="term" value="F:phosphoribosylglycinamide formyltransferase activity"/>
    <property type="evidence" value="ECO:0007669"/>
    <property type="project" value="UniProtKB-UniRule"/>
</dbReference>
<dbReference type="GO" id="GO:0005737">
    <property type="term" value="C:cytoplasm"/>
    <property type="evidence" value="ECO:0007669"/>
    <property type="project" value="TreeGrafter"/>
</dbReference>
<reference evidence="6" key="1">
    <citation type="journal article" date="2020" name="mSystems">
        <title>Genome- and Community-Level Interaction Insights into Carbon Utilization and Element Cycling Functions of Hydrothermarchaeota in Hydrothermal Sediment.</title>
        <authorList>
            <person name="Zhou Z."/>
            <person name="Liu Y."/>
            <person name="Xu W."/>
            <person name="Pan J."/>
            <person name="Luo Z.H."/>
            <person name="Li M."/>
        </authorList>
    </citation>
    <scope>NUCLEOTIDE SEQUENCE [LARGE SCALE GENOMIC DNA]</scope>
    <source>
        <strain evidence="6">SpSt-1233</strain>
    </source>
</reference>
<sequence>MKDKMKIAVIASGRGSNFMALVKACRKDGFPAGIALLITDNPDAGALESARKNGIESFVVDCGPGRGSMSAESSSEMRRLCVERGVELVCLAGFMRIVRGDLLDAYGGRMLNIHPALLPSFKGLHGQKQALDYGVRYSGCTVHFVDPGVDTGPIIIQKVVPVMQDDTEESLSERILVEEHKAYPEAVRLYAGGKLKIEGRRVLISYE</sequence>
<feature type="site" description="Raises pKa of active site His" evidence="4">
    <location>
        <position position="150"/>
    </location>
</feature>
<feature type="active site" description="Proton donor" evidence="4">
    <location>
        <position position="114"/>
    </location>
</feature>
<feature type="binding site" evidence="4">
    <location>
        <begin position="95"/>
        <end position="98"/>
    </location>
    <ligand>
        <name>(6R)-10-formyltetrahydrofolate</name>
        <dbReference type="ChEBI" id="CHEBI:195366"/>
    </ligand>
</feature>
<feature type="binding site" evidence="4">
    <location>
        <position position="112"/>
    </location>
    <ligand>
        <name>(6R)-10-formyltetrahydrofolate</name>
        <dbReference type="ChEBI" id="CHEBI:195366"/>
    </ligand>
</feature>
<dbReference type="AlphaFoldDB" id="A0A7V2AUK0"/>
<accession>A0A7V2AUK0</accession>
<comment type="function">
    <text evidence="4">Catalyzes the transfer of a formyl group from 10-formyltetrahydrofolate to 5-phospho-ribosyl-glycinamide (GAR), producing 5-phospho-ribosyl-N-formylglycinamide (FGAR) and tetrahydrofolate.</text>
</comment>
<dbReference type="UniPathway" id="UPA00074">
    <property type="reaction ID" value="UER00126"/>
</dbReference>
<gene>
    <name evidence="4" type="primary">purN</name>
    <name evidence="6" type="ORF">ENO08_03690</name>
</gene>
<feature type="domain" description="Formyl transferase N-terminal" evidence="5">
    <location>
        <begin position="5"/>
        <end position="187"/>
    </location>
</feature>
<dbReference type="PANTHER" id="PTHR43369">
    <property type="entry name" value="PHOSPHORIBOSYLGLYCINAMIDE FORMYLTRANSFERASE"/>
    <property type="match status" value="1"/>
</dbReference>
<comment type="similarity">
    <text evidence="4">Belongs to the GART family.</text>
</comment>
<dbReference type="InterPro" id="IPR004607">
    <property type="entry name" value="GART"/>
</dbReference>
<evidence type="ECO:0000313" key="6">
    <source>
        <dbReference type="EMBL" id="HER43542.1"/>
    </source>
</evidence>
<dbReference type="PROSITE" id="PS50890">
    <property type="entry name" value="PUA"/>
    <property type="match status" value="1"/>
</dbReference>
<comment type="caution">
    <text evidence="6">The sequence shown here is derived from an EMBL/GenBank/DDBJ whole genome shotgun (WGS) entry which is preliminary data.</text>
</comment>
<keyword evidence="2 4" id="KW-0808">Transferase</keyword>
<feature type="binding site" evidence="4">
    <location>
        <position position="66"/>
    </location>
    <ligand>
        <name>(6R)-10-formyltetrahydrofolate</name>
        <dbReference type="ChEBI" id="CHEBI:195366"/>
    </ligand>
</feature>
<comment type="pathway">
    <text evidence="1 4">Purine metabolism; IMP biosynthesis via de novo pathway; N(2)-formyl-N(1)-(5-phospho-D-ribosyl)glycinamide from N(1)-(5-phospho-D-ribosyl)glycinamide (10-formyl THF route): step 1/1.</text>
</comment>
<proteinExistence type="inferred from homology"/>
<dbReference type="SUPFAM" id="SSF53328">
    <property type="entry name" value="Formyltransferase"/>
    <property type="match status" value="1"/>
</dbReference>
<evidence type="ECO:0000256" key="4">
    <source>
        <dbReference type="HAMAP-Rule" id="MF_01930"/>
    </source>
</evidence>
<dbReference type="GO" id="GO:0006189">
    <property type="term" value="P:'de novo' IMP biosynthetic process"/>
    <property type="evidence" value="ECO:0007669"/>
    <property type="project" value="UniProtKB-UniRule"/>
</dbReference>
<dbReference type="InterPro" id="IPR002376">
    <property type="entry name" value="Formyl_transf_N"/>
</dbReference>